<evidence type="ECO:0000256" key="4">
    <source>
        <dbReference type="ARBA" id="ARBA00022833"/>
    </source>
</evidence>
<protein>
    <recommendedName>
        <fullName evidence="13">Polycomb protein VEFS-Box domain-containing protein</fullName>
    </recommendedName>
</protein>
<evidence type="ECO:0008006" key="13">
    <source>
        <dbReference type="Google" id="ProtNLM"/>
    </source>
</evidence>
<dbReference type="PANTHER" id="PTHR22597">
    <property type="entry name" value="POLYCOMB GROUP PROTEIN"/>
    <property type="match status" value="1"/>
</dbReference>
<evidence type="ECO:0000256" key="5">
    <source>
        <dbReference type="ARBA" id="ARBA00022853"/>
    </source>
</evidence>
<keyword evidence="7" id="KW-0804">Transcription</keyword>
<sequence>MSCQDLPDGVTMNTGCINGSSLSSDQICCPQSRDELTPDCAENICDLYCKHIILSDIIRERANRKPSFLQRNLRYNIHAKQMKRIQITLSLCGSSNPEVQAQNIFPLYALSGKPISAVLHEGHSPVYQFSRACLLTCFDESGRNSHTEATFIIQDPRTLANIILISCGQVGQTSDGNKFSNNHMENSSLQKLEGQCFWGKIPNDLLCSSLENCVDLSLGRTKQFALSITMSPGFVESKFLKQDGFLTFCSQKLNSVCSYQLHVSIRAQEAGARDMFKSAYNSYLYNDVPPSSLPHVIRLRVGNVLFKYGDNICKTEVTEDFCCSFCLVKCGSFTGLKYHLLSSHDGFKFTFLTSQKEQVVNVSLKCTTWTNKDFPAGIDPRQRILSYCSMYKKRQRIVPSKATEVIPPSKAIETIAQTKAIETILQTKAVETIVQTKAIETIVPSEAAETIDLTKAAETIRHGHLLGTSVPDTPVDPAYSLHGCHLSPPRVLQFGKTRKLSVNQSGPRNRQLLQKRQFFHSHKGQQMAFEEVLSDHDSEDEVDDDVADFEDRRMLDDFINITKDEKSIMHMWNSFVSRQRVRADSHMPWACKAFSQLHGQLLARNPSLLRCWRFFMIKLWNHNLLDARTMNTCNIIIDDLKNKLSPNES</sequence>
<evidence type="ECO:0000259" key="9">
    <source>
        <dbReference type="Pfam" id="PF23320"/>
    </source>
</evidence>
<evidence type="ECO:0000256" key="2">
    <source>
        <dbReference type="ARBA" id="ARBA00022723"/>
    </source>
</evidence>
<accession>A0ABC9D0B0</accession>
<dbReference type="AlphaFoldDB" id="A0ABC9D0B0"/>
<proteinExistence type="inferred from homology"/>
<feature type="domain" description="Polycomb protein VEFS-Box" evidence="8">
    <location>
        <begin position="509"/>
        <end position="630"/>
    </location>
</feature>
<gene>
    <name evidence="11" type="ORF">URODEC1_LOCUS80042</name>
</gene>
<evidence type="ECO:0000313" key="12">
    <source>
        <dbReference type="Proteomes" id="UP001497457"/>
    </source>
</evidence>
<keyword evidence="6" id="KW-0805">Transcription regulation</keyword>
<dbReference type="InterPro" id="IPR056068">
    <property type="entry name" value="EMF2-like_DUF7651"/>
</dbReference>
<dbReference type="EMBL" id="OZ075140">
    <property type="protein sequence ID" value="CAL5028782.1"/>
    <property type="molecule type" value="Genomic_DNA"/>
</dbReference>
<keyword evidence="5" id="KW-0156">Chromatin regulator</keyword>
<feature type="domain" description="Polycomb protein SUZ12-like zinc finger" evidence="9">
    <location>
        <begin position="303"/>
        <end position="365"/>
    </location>
</feature>
<comment type="similarity">
    <text evidence="1">Belongs to the VEFS (VRN2-EMF2-FIS2-SU(Z)12) family.</text>
</comment>
<keyword evidence="12" id="KW-1185">Reference proteome</keyword>
<reference evidence="11" key="1">
    <citation type="submission" date="2024-10" db="EMBL/GenBank/DDBJ databases">
        <authorList>
            <person name="Ryan C."/>
        </authorList>
    </citation>
    <scope>NUCLEOTIDE SEQUENCE [LARGE SCALE GENOMIC DNA]</scope>
</reference>
<dbReference type="PANTHER" id="PTHR22597:SF0">
    <property type="entry name" value="POLYCOMB PROTEIN SUZ12"/>
    <property type="match status" value="1"/>
</dbReference>
<keyword evidence="4" id="KW-0862">Zinc</keyword>
<evidence type="ECO:0000256" key="3">
    <source>
        <dbReference type="ARBA" id="ARBA00022771"/>
    </source>
</evidence>
<dbReference type="Pfam" id="PF24663">
    <property type="entry name" value="DUF7651"/>
    <property type="match status" value="1"/>
</dbReference>
<organism evidence="11 12">
    <name type="scientific">Urochloa decumbens</name>
    <dbReference type="NCBI Taxonomy" id="240449"/>
    <lineage>
        <taxon>Eukaryota</taxon>
        <taxon>Viridiplantae</taxon>
        <taxon>Streptophyta</taxon>
        <taxon>Embryophyta</taxon>
        <taxon>Tracheophyta</taxon>
        <taxon>Spermatophyta</taxon>
        <taxon>Magnoliopsida</taxon>
        <taxon>Liliopsida</taxon>
        <taxon>Poales</taxon>
        <taxon>Poaceae</taxon>
        <taxon>PACMAD clade</taxon>
        <taxon>Panicoideae</taxon>
        <taxon>Panicodae</taxon>
        <taxon>Paniceae</taxon>
        <taxon>Melinidinae</taxon>
        <taxon>Urochloa</taxon>
    </lineage>
</organism>
<evidence type="ECO:0000256" key="7">
    <source>
        <dbReference type="ARBA" id="ARBA00023163"/>
    </source>
</evidence>
<dbReference type="Pfam" id="PF09733">
    <property type="entry name" value="VEFS-Box"/>
    <property type="match status" value="1"/>
</dbReference>
<evidence type="ECO:0000256" key="6">
    <source>
        <dbReference type="ARBA" id="ARBA00023015"/>
    </source>
</evidence>
<evidence type="ECO:0000313" key="11">
    <source>
        <dbReference type="EMBL" id="CAL5028782.1"/>
    </source>
</evidence>
<dbReference type="GO" id="GO:0005634">
    <property type="term" value="C:nucleus"/>
    <property type="evidence" value="ECO:0007669"/>
    <property type="project" value="UniProtKB-ARBA"/>
</dbReference>
<dbReference type="InterPro" id="IPR057540">
    <property type="entry name" value="Znf_SUZ12"/>
</dbReference>
<name>A0ABC9D0B0_9POAL</name>
<dbReference type="CDD" id="cd21553">
    <property type="entry name" value="VEFS-box_EMF2-like"/>
    <property type="match status" value="1"/>
</dbReference>
<feature type="domain" description="DUF7651" evidence="10">
    <location>
        <begin position="74"/>
        <end position="273"/>
    </location>
</feature>
<evidence type="ECO:0000259" key="10">
    <source>
        <dbReference type="Pfam" id="PF24663"/>
    </source>
</evidence>
<dbReference type="Proteomes" id="UP001497457">
    <property type="component" value="Chromosome 30rd"/>
</dbReference>
<dbReference type="GO" id="GO:0006325">
    <property type="term" value="P:chromatin organization"/>
    <property type="evidence" value="ECO:0007669"/>
    <property type="project" value="UniProtKB-KW"/>
</dbReference>
<keyword evidence="2" id="KW-0479">Metal-binding</keyword>
<evidence type="ECO:0000259" key="8">
    <source>
        <dbReference type="Pfam" id="PF09733"/>
    </source>
</evidence>
<keyword evidence="3" id="KW-0863">Zinc-finger</keyword>
<dbReference type="Pfam" id="PF23320">
    <property type="entry name" value="Zn_SUZ12"/>
    <property type="match status" value="1"/>
</dbReference>
<evidence type="ECO:0000256" key="1">
    <source>
        <dbReference type="ARBA" id="ARBA00007416"/>
    </source>
</evidence>
<dbReference type="GO" id="GO:0008270">
    <property type="term" value="F:zinc ion binding"/>
    <property type="evidence" value="ECO:0007669"/>
    <property type="project" value="UniProtKB-KW"/>
</dbReference>
<dbReference type="InterPro" id="IPR019135">
    <property type="entry name" value="Polycomb_protein_VEFS-Box"/>
</dbReference>